<gene>
    <name evidence="3" type="ORF">PEVE_00013751</name>
</gene>
<dbReference type="PANTHER" id="PTHR21588">
    <property type="entry name" value="COILED-COIL-HELIX-COILED-COIL-HELIX DOMAIN CONTAINING 6"/>
    <property type="match status" value="1"/>
</dbReference>
<dbReference type="InterPro" id="IPR052632">
    <property type="entry name" value="MICOS_subunit_Mic19"/>
</dbReference>
<evidence type="ECO:0000256" key="1">
    <source>
        <dbReference type="SAM" id="Coils"/>
    </source>
</evidence>
<proteinExistence type="predicted"/>
<keyword evidence="1" id="KW-0175">Coiled coil</keyword>
<evidence type="ECO:0000313" key="3">
    <source>
        <dbReference type="EMBL" id="CAH3181622.1"/>
    </source>
</evidence>
<name>A0ABN8RVM8_9CNID</name>
<dbReference type="EMBL" id="CALNXI010002019">
    <property type="protein sequence ID" value="CAH3181622.1"/>
    <property type="molecule type" value="Genomic_DNA"/>
</dbReference>
<feature type="coiled-coil region" evidence="1">
    <location>
        <begin position="128"/>
        <end position="163"/>
    </location>
</feature>
<sequence>MGSGESTKRLSVKRSEEDESAGIIRVSERVVRRLRGLEDLPLKGDEKEISQDDINNLWGELQQEKARLKHQHEHFQEFMQGAFNEGRQTEARRWQENRGKLGDKDAPEIENHWRQSLEKKDAESKARENKLLEEISVLKEKVADKEEITIEKFNQAVEETKKKFSQPTKVAACQHLKNEVLNCYKQNPTQALKCSQQVRDFLKCVELSQMVSLHSCCHKISTSIEMGFVKAAVSTAVCLQEPPFKASSRSLQIALPSPPMLDDILSQTSQRDFPSTQLFRSNSEFFNNAASIGTSTAADLLDNERSFLHSSYRHSSQNHDKWITSEAHISNSRYSQPSLFIDDEDDYGGDDILHDSPELFSQRSDFHTDLSKDSEGLALNDYDLDREEIQASYQVLQPQYNLGTPGQLVIPAYGNESSDASSVIGLRSVNEILSRHPSINQIYILCTSN</sequence>
<feature type="region of interest" description="Disordered" evidence="2">
    <location>
        <begin position="94"/>
        <end position="125"/>
    </location>
</feature>
<evidence type="ECO:0000313" key="4">
    <source>
        <dbReference type="Proteomes" id="UP001159427"/>
    </source>
</evidence>
<comment type="caution">
    <text evidence="3">The sequence shown here is derived from an EMBL/GenBank/DDBJ whole genome shotgun (WGS) entry which is preliminary data.</text>
</comment>
<keyword evidence="4" id="KW-1185">Reference proteome</keyword>
<dbReference type="Proteomes" id="UP001159427">
    <property type="component" value="Unassembled WGS sequence"/>
</dbReference>
<reference evidence="3 4" key="1">
    <citation type="submission" date="2022-05" db="EMBL/GenBank/DDBJ databases">
        <authorList>
            <consortium name="Genoscope - CEA"/>
            <person name="William W."/>
        </authorList>
    </citation>
    <scope>NUCLEOTIDE SEQUENCE [LARGE SCALE GENOMIC DNA]</scope>
</reference>
<feature type="region of interest" description="Disordered" evidence="2">
    <location>
        <begin position="1"/>
        <end position="20"/>
    </location>
</feature>
<organism evidence="3 4">
    <name type="scientific">Porites evermanni</name>
    <dbReference type="NCBI Taxonomy" id="104178"/>
    <lineage>
        <taxon>Eukaryota</taxon>
        <taxon>Metazoa</taxon>
        <taxon>Cnidaria</taxon>
        <taxon>Anthozoa</taxon>
        <taxon>Hexacorallia</taxon>
        <taxon>Scleractinia</taxon>
        <taxon>Fungiina</taxon>
        <taxon>Poritidae</taxon>
        <taxon>Porites</taxon>
    </lineage>
</organism>
<evidence type="ECO:0000256" key="2">
    <source>
        <dbReference type="SAM" id="MobiDB-lite"/>
    </source>
</evidence>
<protein>
    <submittedName>
        <fullName evidence="3">Uncharacterized protein</fullName>
    </submittedName>
</protein>
<dbReference type="PANTHER" id="PTHR21588:SF18">
    <property type="entry name" value="MICOS COMPLEX SUBUNIT MIC19"/>
    <property type="match status" value="1"/>
</dbReference>
<accession>A0ABN8RVM8</accession>